<keyword evidence="2" id="KW-1185">Reference proteome</keyword>
<protein>
    <submittedName>
        <fullName evidence="1">Uncharacterized protein</fullName>
    </submittedName>
</protein>
<organism evidence="1 2">
    <name type="scientific">Avena sativa</name>
    <name type="common">Oat</name>
    <dbReference type="NCBI Taxonomy" id="4498"/>
    <lineage>
        <taxon>Eukaryota</taxon>
        <taxon>Viridiplantae</taxon>
        <taxon>Streptophyta</taxon>
        <taxon>Embryophyta</taxon>
        <taxon>Tracheophyta</taxon>
        <taxon>Spermatophyta</taxon>
        <taxon>Magnoliopsida</taxon>
        <taxon>Liliopsida</taxon>
        <taxon>Poales</taxon>
        <taxon>Poaceae</taxon>
        <taxon>BOP clade</taxon>
        <taxon>Pooideae</taxon>
        <taxon>Poodae</taxon>
        <taxon>Poeae</taxon>
        <taxon>Poeae Chloroplast Group 1 (Aveneae type)</taxon>
        <taxon>Aveninae</taxon>
        <taxon>Avena</taxon>
    </lineage>
</organism>
<proteinExistence type="predicted"/>
<name>A0ACD5YGC0_AVESA</name>
<dbReference type="EnsemblPlants" id="AVESA.00010b.r2.5DG0965160.1">
    <property type="protein sequence ID" value="AVESA.00010b.r2.5DG0965160.1.CDS.1"/>
    <property type="gene ID" value="AVESA.00010b.r2.5DG0965160"/>
</dbReference>
<accession>A0ACD5YGC0</accession>
<reference evidence="1" key="2">
    <citation type="submission" date="2025-09" db="UniProtKB">
        <authorList>
            <consortium name="EnsemblPlants"/>
        </authorList>
    </citation>
    <scope>IDENTIFICATION</scope>
</reference>
<evidence type="ECO:0000313" key="1">
    <source>
        <dbReference type="EnsemblPlants" id="AVESA.00010b.r2.5DG0965160.1.CDS.1"/>
    </source>
</evidence>
<reference evidence="1" key="1">
    <citation type="submission" date="2021-05" db="EMBL/GenBank/DDBJ databases">
        <authorList>
            <person name="Scholz U."/>
            <person name="Mascher M."/>
            <person name="Fiebig A."/>
        </authorList>
    </citation>
    <scope>NUCLEOTIDE SEQUENCE [LARGE SCALE GENOMIC DNA]</scope>
</reference>
<dbReference type="Proteomes" id="UP001732700">
    <property type="component" value="Chromosome 5D"/>
</dbReference>
<evidence type="ECO:0000313" key="2">
    <source>
        <dbReference type="Proteomes" id="UP001732700"/>
    </source>
</evidence>
<sequence length="266" mass="30564">MSSLDASTGPYRKCCSSKGVLATKECLHKLRSDDGWKQFFFTVVEFCVDHGTEIPNMEEAYVMRGGRARHQPDHFTKDQYFRVEVFRATIDCQLNELDRRFSEKIMDLLSISATLIPRNRFKSFKGSDICELVKKYYPADFTQQDIYGLEQQLKPFVVDASNDGELKNISTLTELCHCLVETGRDAIYNLIVRLLQLLVTLPVSTASAKRAFSSLKIIKTRLRNKMADENLANNLVVHIEREIAEKYNFEAVLTEFKRKGDRKADL</sequence>